<evidence type="ECO:0000259" key="2">
    <source>
        <dbReference type="SMART" id="SM00382"/>
    </source>
</evidence>
<sequence length="353" mass="38622">MNPEIRSLIQNAFVGGASDVFLMEGEKPRVRSDGDVITAFGATISREDVADIWRTCGANPDTENDGDSSLQVEGAGRLRANLYRTLGRLAVALRPIKKDIPTFEQLGLPGAMLTSWMERRSGLIVVCGPTGSGKSTTIAACLQWVNRNQPRHIVTIEDPIEYLFENDRALFSQREVRRDTENFSVALRAALRQNPDIILFGEIRDAETAYAALRAAETGHLVISTLHGSGVAGVPTAMERLNRILSDTSTAGAASLLAHQLIGAIAQQLLPRIDGGVVAVLEYFQNEGATRKWIEENRYDELKDHLNKTEDSKGCSFLRYLVAATNQGILDPATARSATDRPLDFDRAMRGIS</sequence>
<comment type="similarity">
    <text evidence="1">Belongs to the GSP E family.</text>
</comment>
<dbReference type="InterPro" id="IPR003593">
    <property type="entry name" value="AAA+_ATPase"/>
</dbReference>
<dbReference type="Proteomes" id="UP000501812">
    <property type="component" value="Chromosome"/>
</dbReference>
<protein>
    <submittedName>
        <fullName evidence="3">Flp pilus assembly complex ATPase component TadA</fullName>
    </submittedName>
</protein>
<dbReference type="EMBL" id="CP051774">
    <property type="protein sequence ID" value="QJE94691.1"/>
    <property type="molecule type" value="Genomic_DNA"/>
</dbReference>
<organism evidence="3 4">
    <name type="scientific">Luteolibacter luteus</name>
    <dbReference type="NCBI Taxonomy" id="2728835"/>
    <lineage>
        <taxon>Bacteria</taxon>
        <taxon>Pseudomonadati</taxon>
        <taxon>Verrucomicrobiota</taxon>
        <taxon>Verrucomicrobiia</taxon>
        <taxon>Verrucomicrobiales</taxon>
        <taxon>Verrucomicrobiaceae</taxon>
        <taxon>Luteolibacter</taxon>
    </lineage>
</organism>
<dbReference type="SMART" id="SM00382">
    <property type="entry name" value="AAA"/>
    <property type="match status" value="1"/>
</dbReference>
<dbReference type="RefSeq" id="WP_169452912.1">
    <property type="nucleotide sequence ID" value="NZ_CP051774.1"/>
</dbReference>
<reference evidence="3 4" key="1">
    <citation type="submission" date="2020-04" db="EMBL/GenBank/DDBJ databases">
        <title>Luteolibacter sp. G-1-1-1 isolated from soil.</title>
        <authorList>
            <person name="Dahal R.H."/>
        </authorList>
    </citation>
    <scope>NUCLEOTIDE SEQUENCE [LARGE SCALE GENOMIC DNA]</scope>
    <source>
        <strain evidence="3 4">G-1-1-1</strain>
    </source>
</reference>
<proteinExistence type="inferred from homology"/>
<dbReference type="SUPFAM" id="SSF52540">
    <property type="entry name" value="P-loop containing nucleoside triphosphate hydrolases"/>
    <property type="match status" value="1"/>
</dbReference>
<dbReference type="Pfam" id="PF00437">
    <property type="entry name" value="T2SSE"/>
    <property type="match status" value="1"/>
</dbReference>
<dbReference type="Gene3D" id="3.40.50.300">
    <property type="entry name" value="P-loop containing nucleotide triphosphate hydrolases"/>
    <property type="match status" value="1"/>
</dbReference>
<feature type="domain" description="AAA+ ATPase" evidence="2">
    <location>
        <begin position="120"/>
        <end position="350"/>
    </location>
</feature>
<keyword evidence="4" id="KW-1185">Reference proteome</keyword>
<dbReference type="PANTHER" id="PTHR30486:SF12">
    <property type="entry name" value="TYPE IV PILUS ATPASE PILU"/>
    <property type="match status" value="1"/>
</dbReference>
<accession>A0A858RDI4</accession>
<dbReference type="Gene3D" id="3.30.450.90">
    <property type="match status" value="1"/>
</dbReference>
<name>A0A858RDI4_9BACT</name>
<dbReference type="InterPro" id="IPR001482">
    <property type="entry name" value="T2SS/T4SS_dom"/>
</dbReference>
<dbReference type="InterPro" id="IPR050921">
    <property type="entry name" value="T4SS_GSP_E_ATPase"/>
</dbReference>
<evidence type="ECO:0000313" key="4">
    <source>
        <dbReference type="Proteomes" id="UP000501812"/>
    </source>
</evidence>
<dbReference type="InterPro" id="IPR027417">
    <property type="entry name" value="P-loop_NTPase"/>
</dbReference>
<evidence type="ECO:0000256" key="1">
    <source>
        <dbReference type="ARBA" id="ARBA00006611"/>
    </source>
</evidence>
<dbReference type="GO" id="GO:0016887">
    <property type="term" value="F:ATP hydrolysis activity"/>
    <property type="evidence" value="ECO:0007669"/>
    <property type="project" value="InterPro"/>
</dbReference>
<dbReference type="KEGG" id="luo:HHL09_02480"/>
<dbReference type="AlphaFoldDB" id="A0A858RDI4"/>
<dbReference type="PANTHER" id="PTHR30486">
    <property type="entry name" value="TWITCHING MOTILITY PROTEIN PILT"/>
    <property type="match status" value="1"/>
</dbReference>
<gene>
    <name evidence="3" type="primary">tadA</name>
    <name evidence="3" type="ORF">HHL09_02480</name>
</gene>
<evidence type="ECO:0000313" key="3">
    <source>
        <dbReference type="EMBL" id="QJE94691.1"/>
    </source>
</evidence>